<accession>A0A2J8ADK4</accession>
<reference evidence="3 4" key="1">
    <citation type="journal article" date="2017" name="Mol. Biol. Evol.">
        <title>The 4-celled Tetrabaena socialis nuclear genome reveals the essential components for genetic control of cell number at the origin of multicellularity in the volvocine lineage.</title>
        <authorList>
            <person name="Featherston J."/>
            <person name="Arakaki Y."/>
            <person name="Hanschen E.R."/>
            <person name="Ferris P.J."/>
            <person name="Michod R.E."/>
            <person name="Olson B.J.S.C."/>
            <person name="Nozaki H."/>
            <person name="Durand P.M."/>
        </authorList>
    </citation>
    <scope>NUCLEOTIDE SEQUENCE [LARGE SCALE GENOMIC DNA]</scope>
    <source>
        <strain evidence="3 4">NIES-571</strain>
    </source>
</reference>
<name>A0A2J8ADK4_9CHLO</name>
<keyword evidence="2" id="KW-0472">Membrane</keyword>
<evidence type="ECO:0000256" key="2">
    <source>
        <dbReference type="SAM" id="Phobius"/>
    </source>
</evidence>
<keyword evidence="2" id="KW-1133">Transmembrane helix</keyword>
<comment type="caution">
    <text evidence="3">The sequence shown here is derived from an EMBL/GenBank/DDBJ whole genome shotgun (WGS) entry which is preliminary data.</text>
</comment>
<dbReference type="Proteomes" id="UP000236333">
    <property type="component" value="Unassembled WGS sequence"/>
</dbReference>
<protein>
    <submittedName>
        <fullName evidence="3">Uncharacterized protein</fullName>
    </submittedName>
</protein>
<proteinExistence type="predicted"/>
<dbReference type="EMBL" id="PGGS01000051">
    <property type="protein sequence ID" value="PNH10597.1"/>
    <property type="molecule type" value="Genomic_DNA"/>
</dbReference>
<gene>
    <name evidence="3" type="ORF">TSOC_002631</name>
</gene>
<dbReference type="AlphaFoldDB" id="A0A2J8ADK4"/>
<feature type="transmembrane region" description="Helical" evidence="2">
    <location>
        <begin position="39"/>
        <end position="60"/>
    </location>
</feature>
<feature type="compositionally biased region" description="Low complexity" evidence="1">
    <location>
        <begin position="65"/>
        <end position="89"/>
    </location>
</feature>
<organism evidence="3 4">
    <name type="scientific">Tetrabaena socialis</name>
    <dbReference type="NCBI Taxonomy" id="47790"/>
    <lineage>
        <taxon>Eukaryota</taxon>
        <taxon>Viridiplantae</taxon>
        <taxon>Chlorophyta</taxon>
        <taxon>core chlorophytes</taxon>
        <taxon>Chlorophyceae</taxon>
        <taxon>CS clade</taxon>
        <taxon>Chlamydomonadales</taxon>
        <taxon>Tetrabaenaceae</taxon>
        <taxon>Tetrabaena</taxon>
    </lineage>
</organism>
<keyword evidence="4" id="KW-1185">Reference proteome</keyword>
<feature type="region of interest" description="Disordered" evidence="1">
    <location>
        <begin position="1"/>
        <end position="30"/>
    </location>
</feature>
<feature type="region of interest" description="Disordered" evidence="1">
    <location>
        <begin position="65"/>
        <end position="101"/>
    </location>
</feature>
<evidence type="ECO:0000313" key="4">
    <source>
        <dbReference type="Proteomes" id="UP000236333"/>
    </source>
</evidence>
<evidence type="ECO:0000313" key="3">
    <source>
        <dbReference type="EMBL" id="PNH10597.1"/>
    </source>
</evidence>
<evidence type="ECO:0000256" key="1">
    <source>
        <dbReference type="SAM" id="MobiDB-lite"/>
    </source>
</evidence>
<keyword evidence="2" id="KW-0812">Transmembrane</keyword>
<sequence>MLMGPAQSRTQNRPPTANHRPPTDLDSTISRSLRATTSYVMSLGSIVNSLSFVLAAWPAAAARSAAPSSPLAPPSSLLSAASSSSVSQRRVAKSPFIAANA</sequence>